<evidence type="ECO:0000313" key="3">
    <source>
        <dbReference type="Proteomes" id="UP000035763"/>
    </source>
</evidence>
<feature type="compositionally biased region" description="Low complexity" evidence="1">
    <location>
        <begin position="1"/>
        <end position="14"/>
    </location>
</feature>
<accession>W6JVA3</accession>
<dbReference type="InterPro" id="IPR051922">
    <property type="entry name" value="Bact_Sporulation_Assoc"/>
</dbReference>
<dbReference type="AlphaFoldDB" id="W6JVA3"/>
<dbReference type="PANTHER" id="PTHR30032:SF4">
    <property type="entry name" value="AMIDASE ENHANCER"/>
    <property type="match status" value="1"/>
</dbReference>
<gene>
    <name evidence="2" type="ORF">BN11_2620007</name>
</gene>
<proteinExistence type="predicted"/>
<evidence type="ECO:0000313" key="2">
    <source>
        <dbReference type="EMBL" id="CCH73378.1"/>
    </source>
</evidence>
<keyword evidence="3" id="KW-1185">Reference proteome</keyword>
<reference evidence="2 3" key="1">
    <citation type="journal article" date="2013" name="ISME J.">
        <title>A metabolic model for members of the genus Tetrasphaera involved in enhanced biological phosphorus removal.</title>
        <authorList>
            <person name="Kristiansen R."/>
            <person name="Nguyen H.T.T."/>
            <person name="Saunders A.M."/>
            <person name="Nielsen J.L."/>
            <person name="Wimmer R."/>
            <person name="Le V.Q."/>
            <person name="McIlroy S.J."/>
            <person name="Petrovski S."/>
            <person name="Seviour R.J."/>
            <person name="Calteau A."/>
            <person name="Nielsen K.L."/>
            <person name="Nielsen P.H."/>
        </authorList>
    </citation>
    <scope>NUCLEOTIDE SEQUENCE [LARGE SCALE GENOMIC DNA]</scope>
    <source>
        <strain evidence="2 3">Ben110</strain>
    </source>
</reference>
<comment type="caution">
    <text evidence="2">The sequence shown here is derived from an EMBL/GenBank/DDBJ whole genome shotgun (WGS) entry which is preliminary data.</text>
</comment>
<dbReference type="OrthoDB" id="5188291at2"/>
<dbReference type="PANTHER" id="PTHR30032">
    <property type="entry name" value="N-ACETYLMURAMOYL-L-ALANINE AMIDASE-RELATED"/>
    <property type="match status" value="1"/>
</dbReference>
<feature type="region of interest" description="Disordered" evidence="1">
    <location>
        <begin position="1"/>
        <end position="28"/>
    </location>
</feature>
<dbReference type="EMBL" id="CAJA01000182">
    <property type="protein sequence ID" value="CCH73378.1"/>
    <property type="molecule type" value="Genomic_DNA"/>
</dbReference>
<protein>
    <submittedName>
        <fullName evidence="2">Uncharacterized protein</fullName>
    </submittedName>
</protein>
<dbReference type="Proteomes" id="UP000035763">
    <property type="component" value="Unassembled WGS sequence"/>
</dbReference>
<dbReference type="Pfam" id="PF04122">
    <property type="entry name" value="CW_binding_2"/>
    <property type="match status" value="3"/>
</dbReference>
<sequence length="720" mass="76186">MTGGSPATASESSPAPAPGLRSAAFPDKALNGHLVRPASELGAASAPKAGARRTSGARAAGGKYAGEHRIYYLPVSWTTSEPSQDPSTNADTYVGRADSYWHDVSGGSVDVTLGWADDWWRIHLSSAEVATCDRKAIWREASALIEGGGGDFDHVLVNLPKNPACDWVDVEYFGPTSAGYGLTMTNGVYVPKDDVINRAMMHNNWVLSTDQTMCKDSSGKPVPISGDCSYRLYVDPWSPLSDQPFGYTRTGFPHARELLDFGVFGSDEWTTVTPGDLPQTVTLQRLQAPGNGTQVLGFTIDGSWYDIEYRAAVGRDDWIDNKTYTDSSGVTRTTPGGGVTLVRTRIPVEQPDGSTLVWDGSLVDFHPRGTSSSYVTERHPGLEPGESYTAPDGLFKISVISANLSSARVEISFPGLRKVARWSGKDRYAASVEMSQQSFAPGVDRVLIASGEVYTDALSGAPVGGRDGDPILLTKADELPSVVEAELRRLDPASVVILGGPATISDRVASRLASVTGVTPQRWSGADRFVTSAQISERSYEAGGVDTAYVASGRVFPDALSGAPASGKAGGPVLLVDTDELPSEIAAELRRLSPRRIVVLGGTATIATGVETQLRGLASSVERWAGPDRYATAVEVTKHSYDPGVGTAYIASGLVFADALSGAPIAGMTKGPILLTDTAKLPSVVAAELERLKPKRIVVLGGANTITYAQQAQLGRYVVS</sequence>
<feature type="region of interest" description="Disordered" evidence="1">
    <location>
        <begin position="41"/>
        <end position="60"/>
    </location>
</feature>
<evidence type="ECO:0000256" key="1">
    <source>
        <dbReference type="SAM" id="MobiDB-lite"/>
    </source>
</evidence>
<organism evidence="2 3">
    <name type="scientific">Nostocoides australiense Ben110</name>
    <dbReference type="NCBI Taxonomy" id="1193182"/>
    <lineage>
        <taxon>Bacteria</taxon>
        <taxon>Bacillati</taxon>
        <taxon>Actinomycetota</taxon>
        <taxon>Actinomycetes</taxon>
        <taxon>Micrococcales</taxon>
        <taxon>Intrasporangiaceae</taxon>
        <taxon>Nostocoides</taxon>
    </lineage>
</organism>
<dbReference type="InterPro" id="IPR007253">
    <property type="entry name" value="Cell_wall-bd_2"/>
</dbReference>
<name>W6JVA3_9MICO</name>
<dbReference type="STRING" id="1193182.BN11_2620007"/>